<feature type="compositionally biased region" description="Basic and acidic residues" evidence="1">
    <location>
        <begin position="57"/>
        <end position="67"/>
    </location>
</feature>
<evidence type="ECO:0000256" key="1">
    <source>
        <dbReference type="SAM" id="MobiDB-lite"/>
    </source>
</evidence>
<feature type="signal peptide" evidence="2">
    <location>
        <begin position="1"/>
        <end position="19"/>
    </location>
</feature>
<organism evidence="3 4">
    <name type="scientific">Agrobacterium vitis</name>
    <name type="common">Rhizobium vitis</name>
    <dbReference type="NCBI Taxonomy" id="373"/>
    <lineage>
        <taxon>Bacteria</taxon>
        <taxon>Pseudomonadati</taxon>
        <taxon>Pseudomonadota</taxon>
        <taxon>Alphaproteobacteria</taxon>
        <taxon>Hyphomicrobiales</taxon>
        <taxon>Rhizobiaceae</taxon>
        <taxon>Rhizobium/Agrobacterium group</taxon>
        <taxon>Agrobacterium</taxon>
    </lineage>
</organism>
<keyword evidence="2" id="KW-0732">Signal</keyword>
<name>A0AAE4WAF9_AGRVI</name>
<feature type="region of interest" description="Disordered" evidence="1">
    <location>
        <begin position="56"/>
        <end position="76"/>
    </location>
</feature>
<protein>
    <submittedName>
        <fullName evidence="3">Uncharacterized protein</fullName>
    </submittedName>
</protein>
<evidence type="ECO:0000313" key="4">
    <source>
        <dbReference type="Proteomes" id="UP000436692"/>
    </source>
</evidence>
<dbReference type="EMBL" id="WPHM01000001">
    <property type="protein sequence ID" value="MUZ56480.1"/>
    <property type="molecule type" value="Genomic_DNA"/>
</dbReference>
<reference evidence="3 4" key="1">
    <citation type="submission" date="2019-12" db="EMBL/GenBank/DDBJ databases">
        <title>Whole-genome sequencing of Allorhizobium vitis.</title>
        <authorList>
            <person name="Gan H.M."/>
            <person name="Szegedi E."/>
            <person name="Burr T."/>
            <person name="Savka M.A."/>
        </authorList>
    </citation>
    <scope>NUCLEOTIDE SEQUENCE [LARGE SCALE GENOMIC DNA]</scope>
    <source>
        <strain evidence="3 4">CG989</strain>
    </source>
</reference>
<dbReference type="Proteomes" id="UP000436692">
    <property type="component" value="Unassembled WGS sequence"/>
</dbReference>
<evidence type="ECO:0000256" key="2">
    <source>
        <dbReference type="SAM" id="SignalP"/>
    </source>
</evidence>
<feature type="chain" id="PRO_5042196615" evidence="2">
    <location>
        <begin position="20"/>
        <end position="104"/>
    </location>
</feature>
<proteinExistence type="predicted"/>
<dbReference type="RefSeq" id="WP_156546234.1">
    <property type="nucleotide sequence ID" value="NZ_JABAEJ010000001.1"/>
</dbReference>
<evidence type="ECO:0000313" key="3">
    <source>
        <dbReference type="EMBL" id="MUZ56480.1"/>
    </source>
</evidence>
<accession>A0AAE4WAF9</accession>
<dbReference type="AlphaFoldDB" id="A0AAE4WAF9"/>
<sequence length="104" mass="10929">MKAATVVILIASLSLPAGLAAKGLVERQIPTASFVSASPVIDYPFAEVKLPKTSRLPLEHEPSHDEQSALGDDGSSEWALDCYDAYGADGEEANQVSLQACLKG</sequence>
<gene>
    <name evidence="3" type="ORF">GOZ95_03275</name>
</gene>
<comment type="caution">
    <text evidence="3">The sequence shown here is derived from an EMBL/GenBank/DDBJ whole genome shotgun (WGS) entry which is preliminary data.</text>
</comment>